<evidence type="ECO:0000313" key="8">
    <source>
        <dbReference type="EMBL" id="KIY03204.1"/>
    </source>
</evidence>
<evidence type="ECO:0000256" key="5">
    <source>
        <dbReference type="ARBA" id="ARBA00023242"/>
    </source>
</evidence>
<dbReference type="GO" id="GO:0000981">
    <property type="term" value="F:DNA-binding transcription factor activity, RNA polymerase II-specific"/>
    <property type="evidence" value="ECO:0007669"/>
    <property type="project" value="InterPro"/>
</dbReference>
<keyword evidence="9" id="KW-1185">Reference proteome</keyword>
<accession>A0A0D2L2C2</accession>
<dbReference type="InterPro" id="IPR036864">
    <property type="entry name" value="Zn2-C6_fun-type_DNA-bd_sf"/>
</dbReference>
<dbReference type="EMBL" id="KN848063">
    <property type="protein sequence ID" value="KIY03204.1"/>
    <property type="molecule type" value="Genomic_DNA"/>
</dbReference>
<evidence type="ECO:0000256" key="4">
    <source>
        <dbReference type="ARBA" id="ARBA00023163"/>
    </source>
</evidence>
<dbReference type="VEuPathDB" id="FungiDB:Z520_01671"/>
<dbReference type="Gene3D" id="4.10.240.10">
    <property type="entry name" value="Zn(2)-C6 fungal-type DNA-binding domain"/>
    <property type="match status" value="1"/>
</dbReference>
<dbReference type="Pfam" id="PF00172">
    <property type="entry name" value="Zn_clus"/>
    <property type="match status" value="1"/>
</dbReference>
<dbReference type="PROSITE" id="PS00463">
    <property type="entry name" value="ZN2_CY6_FUNGAL_1"/>
    <property type="match status" value="1"/>
</dbReference>
<dbReference type="CDD" id="cd00067">
    <property type="entry name" value="GAL4"/>
    <property type="match status" value="1"/>
</dbReference>
<keyword evidence="5" id="KW-0539">Nucleus</keyword>
<dbReference type="GO" id="GO:0000978">
    <property type="term" value="F:RNA polymerase II cis-regulatory region sequence-specific DNA binding"/>
    <property type="evidence" value="ECO:0007669"/>
    <property type="project" value="TreeGrafter"/>
</dbReference>
<evidence type="ECO:0000256" key="1">
    <source>
        <dbReference type="ARBA" id="ARBA00022723"/>
    </source>
</evidence>
<dbReference type="InterPro" id="IPR051127">
    <property type="entry name" value="Fungal_SecMet_Regulators"/>
</dbReference>
<reference evidence="8 9" key="1">
    <citation type="submission" date="2015-01" db="EMBL/GenBank/DDBJ databases">
        <title>The Genome Sequence of Fonsecaea multimorphosa CBS 102226.</title>
        <authorList>
            <consortium name="The Broad Institute Genomics Platform"/>
            <person name="Cuomo C."/>
            <person name="de Hoog S."/>
            <person name="Gorbushina A."/>
            <person name="Stielow B."/>
            <person name="Teixiera M."/>
            <person name="Abouelleil A."/>
            <person name="Chapman S.B."/>
            <person name="Priest M."/>
            <person name="Young S.K."/>
            <person name="Wortman J."/>
            <person name="Nusbaum C."/>
            <person name="Birren B."/>
        </authorList>
    </citation>
    <scope>NUCLEOTIDE SEQUENCE [LARGE SCALE GENOMIC DNA]</scope>
    <source>
        <strain evidence="8 9">CBS 102226</strain>
    </source>
</reference>
<protein>
    <recommendedName>
        <fullName evidence="7">Zn(2)-C6 fungal-type domain-containing protein</fullName>
    </recommendedName>
</protein>
<evidence type="ECO:0000313" key="9">
    <source>
        <dbReference type="Proteomes" id="UP000053411"/>
    </source>
</evidence>
<keyword evidence="4" id="KW-0804">Transcription</keyword>
<dbReference type="CDD" id="cd12148">
    <property type="entry name" value="fungal_TF_MHR"/>
    <property type="match status" value="1"/>
</dbReference>
<dbReference type="InterPro" id="IPR007219">
    <property type="entry name" value="XnlR_reg_dom"/>
</dbReference>
<dbReference type="Pfam" id="PF04082">
    <property type="entry name" value="Fungal_trans"/>
    <property type="match status" value="1"/>
</dbReference>
<feature type="domain" description="Zn(2)-C6 fungal-type" evidence="7">
    <location>
        <begin position="20"/>
        <end position="51"/>
    </location>
</feature>
<gene>
    <name evidence="8" type="ORF">Z520_01671</name>
</gene>
<organism evidence="8 9">
    <name type="scientific">Fonsecaea multimorphosa CBS 102226</name>
    <dbReference type="NCBI Taxonomy" id="1442371"/>
    <lineage>
        <taxon>Eukaryota</taxon>
        <taxon>Fungi</taxon>
        <taxon>Dikarya</taxon>
        <taxon>Ascomycota</taxon>
        <taxon>Pezizomycotina</taxon>
        <taxon>Eurotiomycetes</taxon>
        <taxon>Chaetothyriomycetidae</taxon>
        <taxon>Chaetothyriales</taxon>
        <taxon>Herpotrichiellaceae</taxon>
        <taxon>Fonsecaea</taxon>
    </lineage>
</organism>
<dbReference type="GO" id="GO:0006351">
    <property type="term" value="P:DNA-templated transcription"/>
    <property type="evidence" value="ECO:0007669"/>
    <property type="project" value="InterPro"/>
</dbReference>
<dbReference type="PANTHER" id="PTHR47424:SF9">
    <property type="entry name" value="TAH-2"/>
    <property type="match status" value="1"/>
</dbReference>
<sequence>MMSPSTRAARKRNGPRCPNACDSCKRRKEKCNGQRPCTRCLKRKVEHSCYFSDPRRRDVEVRPDNALQPSEDSPAVGELEEDPVIDATDSQPRDLHLSHLRIPVPGISRLLRDPNSSFVFIGEYANLSFLHNVRHLVQSKFGLWQSMSQPGNDLTMQSGEVSHHDWLSTGKDLSMAKPDIETGKQLLADYLWSTSCILDVLDPDEIKAKFRAWLSQPVEPSDPVSPKYYLILALGAQASPEFSDEDAESYFNAGRYLTMTHFIDKPAILGIQCHILITMFLIGASRRDAAFLSFGNAERAAYALGIHRRNISRVFRKAGYEARERAWRNIRTLDVFLACSLGRPMATSESRNALAGDNYSAVAGLCYITESIFSGIYGKSVIDSNIVESISKNHRIWLSLLREGLAFDNISPELELTGSKRPNMGLYHIRNGYYVSIILLTRPFLIHMVSQNRSRHQGEKWNEHSSHQAAPDAPETAYAYACVDSATRIISQLRNLVKWPNLPKHLPFVVNSVSVAALVVGLAFFANLDQRFPLYECLWDSTAILKTFAKHDLVARLYLAVIKDLESACRAYVTQRDRPAQGSEPQLMGGQFGKFQIGERTEQPVATALAGGGGGGGGGGSSRSDESVRDQPSTISDIGTADLDSLDAAYFDFGEGPDITYDGLHWTLPAEETENPQQHSQIEVDEINFDPNVLSGNQASWSFPSRYNATIPESVFWPPQ</sequence>
<feature type="compositionally biased region" description="Gly residues" evidence="6">
    <location>
        <begin position="610"/>
        <end position="621"/>
    </location>
</feature>
<dbReference type="RefSeq" id="XP_016637326.1">
    <property type="nucleotide sequence ID" value="XM_016772187.1"/>
</dbReference>
<dbReference type="SMART" id="SM00066">
    <property type="entry name" value="GAL4"/>
    <property type="match status" value="1"/>
</dbReference>
<dbReference type="GO" id="GO:0005634">
    <property type="term" value="C:nucleus"/>
    <property type="evidence" value="ECO:0007669"/>
    <property type="project" value="TreeGrafter"/>
</dbReference>
<dbReference type="InterPro" id="IPR001138">
    <property type="entry name" value="Zn2Cys6_DnaBD"/>
</dbReference>
<dbReference type="OrthoDB" id="47007at2759"/>
<dbReference type="Proteomes" id="UP000053411">
    <property type="component" value="Unassembled WGS sequence"/>
</dbReference>
<keyword evidence="1" id="KW-0479">Metal-binding</keyword>
<name>A0A0D2L2C2_9EURO</name>
<dbReference type="PANTHER" id="PTHR47424">
    <property type="entry name" value="REGULATORY PROTEIN GAL4"/>
    <property type="match status" value="1"/>
</dbReference>
<evidence type="ECO:0000256" key="6">
    <source>
        <dbReference type="SAM" id="MobiDB-lite"/>
    </source>
</evidence>
<proteinExistence type="predicted"/>
<keyword evidence="2" id="KW-0805">Transcription regulation</keyword>
<dbReference type="SUPFAM" id="SSF57701">
    <property type="entry name" value="Zn2/Cys6 DNA-binding domain"/>
    <property type="match status" value="1"/>
</dbReference>
<dbReference type="GeneID" id="27707417"/>
<dbReference type="GO" id="GO:0008270">
    <property type="term" value="F:zinc ion binding"/>
    <property type="evidence" value="ECO:0007669"/>
    <property type="project" value="InterPro"/>
</dbReference>
<dbReference type="STRING" id="1442371.A0A0D2L2C2"/>
<dbReference type="AlphaFoldDB" id="A0A0D2L2C2"/>
<keyword evidence="3" id="KW-0238">DNA-binding</keyword>
<evidence type="ECO:0000256" key="3">
    <source>
        <dbReference type="ARBA" id="ARBA00023125"/>
    </source>
</evidence>
<dbReference type="GO" id="GO:0000435">
    <property type="term" value="P:positive regulation of transcription from RNA polymerase II promoter by galactose"/>
    <property type="evidence" value="ECO:0007669"/>
    <property type="project" value="TreeGrafter"/>
</dbReference>
<evidence type="ECO:0000259" key="7">
    <source>
        <dbReference type="PROSITE" id="PS50048"/>
    </source>
</evidence>
<feature type="region of interest" description="Disordered" evidence="6">
    <location>
        <begin position="607"/>
        <end position="639"/>
    </location>
</feature>
<dbReference type="PROSITE" id="PS50048">
    <property type="entry name" value="ZN2_CY6_FUNGAL_2"/>
    <property type="match status" value="1"/>
</dbReference>
<evidence type="ECO:0000256" key="2">
    <source>
        <dbReference type="ARBA" id="ARBA00023015"/>
    </source>
</evidence>